<protein>
    <recommendedName>
        <fullName evidence="3">Lipoprotein</fullName>
    </recommendedName>
</protein>
<reference evidence="1 2" key="1">
    <citation type="submission" date="2021-02" db="EMBL/GenBank/DDBJ databases">
        <title>De Novo genome assembly of isolated myxobacteria.</title>
        <authorList>
            <person name="Stevens D.C."/>
        </authorList>
    </citation>
    <scope>NUCLEOTIDE SEQUENCE [LARGE SCALE GENOMIC DNA]</scope>
    <source>
        <strain evidence="1 2">SCHIC003</strain>
    </source>
</reference>
<organism evidence="1 2">
    <name type="scientific">Myxococcus landrumensis</name>
    <dbReference type="NCBI Taxonomy" id="2813577"/>
    <lineage>
        <taxon>Bacteria</taxon>
        <taxon>Pseudomonadati</taxon>
        <taxon>Myxococcota</taxon>
        <taxon>Myxococcia</taxon>
        <taxon>Myxococcales</taxon>
        <taxon>Cystobacterineae</taxon>
        <taxon>Myxococcaceae</taxon>
        <taxon>Myxococcus</taxon>
    </lineage>
</organism>
<proteinExistence type="predicted"/>
<evidence type="ECO:0000313" key="1">
    <source>
        <dbReference type="EMBL" id="QSQ17451.1"/>
    </source>
</evidence>
<dbReference type="RefSeq" id="WP_206719072.1">
    <property type="nucleotide sequence ID" value="NZ_CP071091.1"/>
</dbReference>
<gene>
    <name evidence="1" type="ORF">JY572_15980</name>
</gene>
<accession>A0ABX7NG61</accession>
<sequence>MPDTLGMLKVEGARLLPFGDARVRLLRRGGVPTGVLVIEYIDNPAETCPASPEAFADCAKRLERKRHAVFDALVGPLRRRYGPASVDSHFGSDEAEGQDPQQFSLTWKMQGYTLELGTGKEPSGHAEWTVRLVAIRDPEYPFL</sequence>
<keyword evidence="2" id="KW-1185">Reference proteome</keyword>
<evidence type="ECO:0000313" key="2">
    <source>
        <dbReference type="Proteomes" id="UP000663090"/>
    </source>
</evidence>
<name>A0ABX7NG61_9BACT</name>
<dbReference type="EMBL" id="CP071091">
    <property type="protein sequence ID" value="QSQ17451.1"/>
    <property type="molecule type" value="Genomic_DNA"/>
</dbReference>
<evidence type="ECO:0008006" key="3">
    <source>
        <dbReference type="Google" id="ProtNLM"/>
    </source>
</evidence>
<dbReference type="Proteomes" id="UP000663090">
    <property type="component" value="Chromosome"/>
</dbReference>